<dbReference type="Proteomes" id="UP000318509">
    <property type="component" value="Unassembled WGS sequence"/>
</dbReference>
<dbReference type="InterPro" id="IPR050180">
    <property type="entry name" value="RNR_Ribonuclease"/>
</dbReference>
<proteinExistence type="predicted"/>
<dbReference type="EMBL" id="VBAK01000135">
    <property type="protein sequence ID" value="TMI88808.1"/>
    <property type="molecule type" value="Genomic_DNA"/>
</dbReference>
<evidence type="ECO:0000313" key="2">
    <source>
        <dbReference type="EMBL" id="TMI88808.1"/>
    </source>
</evidence>
<evidence type="ECO:0000313" key="3">
    <source>
        <dbReference type="Proteomes" id="UP000318509"/>
    </source>
</evidence>
<organism evidence="2 3">
    <name type="scientific">Candidatus Segetimicrobium genomatis</name>
    <dbReference type="NCBI Taxonomy" id="2569760"/>
    <lineage>
        <taxon>Bacteria</taxon>
        <taxon>Bacillati</taxon>
        <taxon>Candidatus Sysuimicrobiota</taxon>
        <taxon>Candidatus Sysuimicrobiia</taxon>
        <taxon>Candidatus Sysuimicrobiales</taxon>
        <taxon>Candidatus Segetimicrobiaceae</taxon>
        <taxon>Candidatus Segetimicrobium</taxon>
    </lineage>
</organism>
<dbReference type="GO" id="GO:0004540">
    <property type="term" value="F:RNA nuclease activity"/>
    <property type="evidence" value="ECO:0007669"/>
    <property type="project" value="InterPro"/>
</dbReference>
<dbReference type="InterPro" id="IPR001900">
    <property type="entry name" value="RNase_II/R"/>
</dbReference>
<dbReference type="InterPro" id="IPR012340">
    <property type="entry name" value="NA-bd_OB-fold"/>
</dbReference>
<accession>A0A537JZ54</accession>
<evidence type="ECO:0000259" key="1">
    <source>
        <dbReference type="SMART" id="SM00955"/>
    </source>
</evidence>
<feature type="domain" description="RNB" evidence="1">
    <location>
        <begin position="32"/>
        <end position="365"/>
    </location>
</feature>
<sequence length="478" mass="51634">MLERGFQPDFGADVLAELGAIPGPAAAQSPSTRDLRGALWASIDNDDSLDLDQLSVAESQADGGVKVLVAIADVDALVGRASAMNARAQQNATSVYTVAQVFPMLPERLSTDLTSLREGQERLAVVVEMVTDPDGAVVRSDLYWATVVNHARLAYHAVAPWLAGQGPAPPRVAAVPGLADQLRLQDRVAQALRARRFHRGALTLQTTEPQAVFDGDTLTDLQPRQQNRAEALIEDLMIAANGVTARYLEARGAPTFRRVLPVPERWDRIVELAAGFGERLPGTPDAAALEAFLAKRRQADPLRFPDLSLSVIKLLGPGEYVVDVPGRQAEGHFALAVTAYTHSTAPNRRFADLVTQRLLRAAMVSGPAPYGLDELQALARHCTEQEDNARRVERQVQKSAAALLLQRRIGEQFLGVITGASEKGTWVRIVRPPVEGRVVRGFQGLDVGDRVNVELVGASADRGFIDFARVDGRGAERG</sequence>
<dbReference type="Pfam" id="PF18614">
    <property type="entry name" value="RNase_II_C_S1"/>
    <property type="match status" value="1"/>
</dbReference>
<dbReference type="GO" id="GO:0005829">
    <property type="term" value="C:cytosol"/>
    <property type="evidence" value="ECO:0007669"/>
    <property type="project" value="TreeGrafter"/>
</dbReference>
<dbReference type="InterPro" id="IPR040596">
    <property type="entry name" value="RNase_II_C_S1"/>
</dbReference>
<name>A0A537JZ54_9BACT</name>
<protein>
    <submittedName>
        <fullName evidence="2">RNB domain-containing ribonuclease</fullName>
    </submittedName>
</protein>
<dbReference type="GO" id="GO:0003723">
    <property type="term" value="F:RNA binding"/>
    <property type="evidence" value="ECO:0007669"/>
    <property type="project" value="InterPro"/>
</dbReference>
<reference evidence="2 3" key="1">
    <citation type="journal article" date="2019" name="Nat. Microbiol.">
        <title>Mediterranean grassland soil C-N compound turnover is dependent on rainfall and depth, and is mediated by genomically divergent microorganisms.</title>
        <authorList>
            <person name="Diamond S."/>
            <person name="Andeer P.F."/>
            <person name="Li Z."/>
            <person name="Crits-Christoph A."/>
            <person name="Burstein D."/>
            <person name="Anantharaman K."/>
            <person name="Lane K.R."/>
            <person name="Thomas B.C."/>
            <person name="Pan C."/>
            <person name="Northen T.R."/>
            <person name="Banfield J.F."/>
        </authorList>
    </citation>
    <scope>NUCLEOTIDE SEQUENCE [LARGE SCALE GENOMIC DNA]</scope>
    <source>
        <strain evidence="2">NP_3</strain>
    </source>
</reference>
<dbReference type="PANTHER" id="PTHR23355">
    <property type="entry name" value="RIBONUCLEASE"/>
    <property type="match status" value="1"/>
</dbReference>
<comment type="caution">
    <text evidence="2">The sequence shown here is derived from an EMBL/GenBank/DDBJ whole genome shotgun (WGS) entry which is preliminary data.</text>
</comment>
<gene>
    <name evidence="2" type="ORF">E6H00_11655</name>
</gene>
<dbReference type="SUPFAM" id="SSF50249">
    <property type="entry name" value="Nucleic acid-binding proteins"/>
    <property type="match status" value="1"/>
</dbReference>
<dbReference type="SMART" id="SM00955">
    <property type="entry name" value="RNB"/>
    <property type="match status" value="1"/>
</dbReference>
<dbReference type="GO" id="GO:0006402">
    <property type="term" value="P:mRNA catabolic process"/>
    <property type="evidence" value="ECO:0007669"/>
    <property type="project" value="TreeGrafter"/>
</dbReference>
<dbReference type="Pfam" id="PF00773">
    <property type="entry name" value="RNB"/>
    <property type="match status" value="1"/>
</dbReference>
<dbReference type="AlphaFoldDB" id="A0A537JZ54"/>
<dbReference type="PANTHER" id="PTHR23355:SF9">
    <property type="entry name" value="DIS3-LIKE EXONUCLEASE 2"/>
    <property type="match status" value="1"/>
</dbReference>